<comment type="caution">
    <text evidence="3">The sequence shown here is derived from an EMBL/GenBank/DDBJ whole genome shotgun (WGS) entry which is preliminary data.</text>
</comment>
<dbReference type="InterPro" id="IPR050267">
    <property type="entry name" value="Anti-sigma-factor_SerPK"/>
</dbReference>
<proteinExistence type="predicted"/>
<dbReference type="PANTHER" id="PTHR35526:SF3">
    <property type="entry name" value="ANTI-SIGMA-F FACTOR RSBW"/>
    <property type="match status" value="1"/>
</dbReference>
<keyword evidence="1" id="KW-0723">Serine/threonine-protein kinase</keyword>
<evidence type="ECO:0000313" key="4">
    <source>
        <dbReference type="Proteomes" id="UP000654471"/>
    </source>
</evidence>
<dbReference type="RefSeq" id="WP_229852154.1">
    <property type="nucleotide sequence ID" value="NZ_BMRP01000006.1"/>
</dbReference>
<sequence length="140" mass="15437">MLAPHNPAEAVLHEDVRTYPAHPESIALARNRAARLAGEWRQDELAEDVRLLVSELVTNALVHGRVRGRHVRVRLTLTAAVLRIAVTDARGERLPCVGDPGPRVLHGRGLRLVGAFSDRWGVRVLGVGKTVWCELAARRV</sequence>
<dbReference type="SUPFAM" id="SSF55874">
    <property type="entry name" value="ATPase domain of HSP90 chaperone/DNA topoisomerase II/histidine kinase"/>
    <property type="match status" value="1"/>
</dbReference>
<dbReference type="InterPro" id="IPR003594">
    <property type="entry name" value="HATPase_dom"/>
</dbReference>
<dbReference type="CDD" id="cd16936">
    <property type="entry name" value="HATPase_RsbW-like"/>
    <property type="match status" value="1"/>
</dbReference>
<dbReference type="GO" id="GO:0005524">
    <property type="term" value="F:ATP binding"/>
    <property type="evidence" value="ECO:0007669"/>
    <property type="project" value="UniProtKB-KW"/>
</dbReference>
<accession>A0ABQ2UXN6</accession>
<evidence type="ECO:0000256" key="1">
    <source>
        <dbReference type="ARBA" id="ARBA00022527"/>
    </source>
</evidence>
<gene>
    <name evidence="3" type="ORF">GCM10010211_23380</name>
</gene>
<keyword evidence="3" id="KW-0547">Nucleotide-binding</keyword>
<keyword evidence="3" id="KW-0067">ATP-binding</keyword>
<dbReference type="Proteomes" id="UP000654471">
    <property type="component" value="Unassembled WGS sequence"/>
</dbReference>
<name>A0ABQ2UXN6_9ACTN</name>
<feature type="domain" description="Histidine kinase/HSP90-like ATPase" evidence="2">
    <location>
        <begin position="20"/>
        <end position="132"/>
    </location>
</feature>
<keyword evidence="4" id="KW-1185">Reference proteome</keyword>
<organism evidence="3 4">
    <name type="scientific">Streptomyces albospinus</name>
    <dbReference type="NCBI Taxonomy" id="285515"/>
    <lineage>
        <taxon>Bacteria</taxon>
        <taxon>Bacillati</taxon>
        <taxon>Actinomycetota</taxon>
        <taxon>Actinomycetes</taxon>
        <taxon>Kitasatosporales</taxon>
        <taxon>Streptomycetaceae</taxon>
        <taxon>Streptomyces</taxon>
    </lineage>
</organism>
<dbReference type="PANTHER" id="PTHR35526">
    <property type="entry name" value="ANTI-SIGMA-F FACTOR RSBW-RELATED"/>
    <property type="match status" value="1"/>
</dbReference>
<protein>
    <submittedName>
        <fullName evidence="3">ATP-binding protein</fullName>
    </submittedName>
</protein>
<evidence type="ECO:0000259" key="2">
    <source>
        <dbReference type="Pfam" id="PF13581"/>
    </source>
</evidence>
<dbReference type="Pfam" id="PF13581">
    <property type="entry name" value="HATPase_c_2"/>
    <property type="match status" value="1"/>
</dbReference>
<dbReference type="EMBL" id="BMRP01000006">
    <property type="protein sequence ID" value="GGU57814.1"/>
    <property type="molecule type" value="Genomic_DNA"/>
</dbReference>
<keyword evidence="1" id="KW-0418">Kinase</keyword>
<dbReference type="InterPro" id="IPR036890">
    <property type="entry name" value="HATPase_C_sf"/>
</dbReference>
<dbReference type="Gene3D" id="3.30.565.10">
    <property type="entry name" value="Histidine kinase-like ATPase, C-terminal domain"/>
    <property type="match status" value="1"/>
</dbReference>
<reference evidence="4" key="1">
    <citation type="journal article" date="2019" name="Int. J. Syst. Evol. Microbiol.">
        <title>The Global Catalogue of Microorganisms (GCM) 10K type strain sequencing project: providing services to taxonomists for standard genome sequencing and annotation.</title>
        <authorList>
            <consortium name="The Broad Institute Genomics Platform"/>
            <consortium name="The Broad Institute Genome Sequencing Center for Infectious Disease"/>
            <person name="Wu L."/>
            <person name="Ma J."/>
        </authorList>
    </citation>
    <scope>NUCLEOTIDE SEQUENCE [LARGE SCALE GENOMIC DNA]</scope>
    <source>
        <strain evidence="4">JCM 3399</strain>
    </source>
</reference>
<evidence type="ECO:0000313" key="3">
    <source>
        <dbReference type="EMBL" id="GGU57814.1"/>
    </source>
</evidence>
<keyword evidence="1" id="KW-0808">Transferase</keyword>